<sequence>MNIHAIEEVKDTVADSRPVLAVRLGRGRTGGTTVLDFLVQRARRRGTMIKVADGDRRNATLSDLYPVGKAGGALRPEGTEIGDVAEWVTEVVSQMADEQVSMVLDMGAGDEVLEAHAKQMNLAEFCEASGIALLAIYTLGPRPADLHHALGIYEKGYVRSERTLFVANESLVENGKGAGGAFDFIMEDPRYRAIEDDIRSIRMPKLACMEAMRDEKLSLYEAVEGERGASGRPMSLGHQFIIKTWINRMEQRLAPVEGWLP</sequence>
<dbReference type="AlphaFoldDB" id="A0A366FH92"/>
<name>A0A366FH92_9HYPH</name>
<dbReference type="RefSeq" id="WP_147262746.1">
    <property type="nucleotide sequence ID" value="NZ_QNRK01000012.1"/>
</dbReference>
<protein>
    <recommendedName>
        <fullName evidence="3">MinD-like ATPase involved in chromosome partitioning or flagellar assembly</fullName>
    </recommendedName>
</protein>
<organism evidence="1 2">
    <name type="scientific">Roseiarcus fermentans</name>
    <dbReference type="NCBI Taxonomy" id="1473586"/>
    <lineage>
        <taxon>Bacteria</taxon>
        <taxon>Pseudomonadati</taxon>
        <taxon>Pseudomonadota</taxon>
        <taxon>Alphaproteobacteria</taxon>
        <taxon>Hyphomicrobiales</taxon>
        <taxon>Roseiarcaceae</taxon>
        <taxon>Roseiarcus</taxon>
    </lineage>
</organism>
<dbReference type="OrthoDB" id="8446074at2"/>
<dbReference type="Proteomes" id="UP000253529">
    <property type="component" value="Unassembled WGS sequence"/>
</dbReference>
<dbReference type="EMBL" id="QNRK01000012">
    <property type="protein sequence ID" value="RBP13095.1"/>
    <property type="molecule type" value="Genomic_DNA"/>
</dbReference>
<evidence type="ECO:0000313" key="1">
    <source>
        <dbReference type="EMBL" id="RBP13095.1"/>
    </source>
</evidence>
<gene>
    <name evidence="1" type="ORF">DFR50_11264</name>
</gene>
<keyword evidence="2" id="KW-1185">Reference proteome</keyword>
<accession>A0A366FH92</accession>
<comment type="caution">
    <text evidence="1">The sequence shown here is derived from an EMBL/GenBank/DDBJ whole genome shotgun (WGS) entry which is preliminary data.</text>
</comment>
<evidence type="ECO:0000313" key="2">
    <source>
        <dbReference type="Proteomes" id="UP000253529"/>
    </source>
</evidence>
<proteinExistence type="predicted"/>
<reference evidence="1 2" key="1">
    <citation type="submission" date="2018-06" db="EMBL/GenBank/DDBJ databases">
        <title>Genomic Encyclopedia of Type Strains, Phase IV (KMG-IV): sequencing the most valuable type-strain genomes for metagenomic binning, comparative biology and taxonomic classification.</title>
        <authorList>
            <person name="Goeker M."/>
        </authorList>
    </citation>
    <scope>NUCLEOTIDE SEQUENCE [LARGE SCALE GENOMIC DNA]</scope>
    <source>
        <strain evidence="1 2">DSM 24875</strain>
    </source>
</reference>
<evidence type="ECO:0008006" key="3">
    <source>
        <dbReference type="Google" id="ProtNLM"/>
    </source>
</evidence>